<dbReference type="InterPro" id="IPR036390">
    <property type="entry name" value="WH_DNA-bd_sf"/>
</dbReference>
<name>A0A7W8GHJ6_9DEIO</name>
<protein>
    <submittedName>
        <fullName evidence="2">Uncharacterized protein</fullName>
    </submittedName>
</protein>
<evidence type="ECO:0000313" key="2">
    <source>
        <dbReference type="EMBL" id="MBB5235779.1"/>
    </source>
</evidence>
<feature type="region of interest" description="Disordered" evidence="1">
    <location>
        <begin position="227"/>
        <end position="250"/>
    </location>
</feature>
<organism evidence="2 3">
    <name type="scientific">Deinococcus budaensis</name>
    <dbReference type="NCBI Taxonomy" id="1665626"/>
    <lineage>
        <taxon>Bacteria</taxon>
        <taxon>Thermotogati</taxon>
        <taxon>Deinococcota</taxon>
        <taxon>Deinococci</taxon>
        <taxon>Deinococcales</taxon>
        <taxon>Deinococcaceae</taxon>
        <taxon>Deinococcus</taxon>
    </lineage>
</organism>
<dbReference type="AlphaFoldDB" id="A0A7W8GHJ6"/>
<dbReference type="InterPro" id="IPR036388">
    <property type="entry name" value="WH-like_DNA-bd_sf"/>
</dbReference>
<accession>A0A7W8GHJ6</accession>
<dbReference type="SUPFAM" id="SSF46785">
    <property type="entry name" value="Winged helix' DNA-binding domain"/>
    <property type="match status" value="1"/>
</dbReference>
<evidence type="ECO:0000313" key="3">
    <source>
        <dbReference type="Proteomes" id="UP000525389"/>
    </source>
</evidence>
<proteinExistence type="predicted"/>
<sequence length="250" mass="26969">MSSALPVTDPAAVRLLTHRRVRQVLGAFLAGEQTVAGAARRLELDLRTVHRDVRALCAAGLLRLVREQKRAGRAVKVYAAVAPAFFVPFSVTGAAALGELGADHARRHERLFLEAFAREFERLHREQGGGRQWGVRLYLAPEGQVQVDQSYEDAALIDAGVRYQGPQGLLLNAETAVTLSEAEAREVQAELIRLLMRLRPLTLTHEAQGSGRPYLLRLGLAPVTPQERAALSGAGGRSPGPAPRAPDAGS</sequence>
<comment type="caution">
    <text evidence="2">The sequence shown here is derived from an EMBL/GenBank/DDBJ whole genome shotgun (WGS) entry which is preliminary data.</text>
</comment>
<dbReference type="RefSeq" id="WP_184031325.1">
    <property type="nucleotide sequence ID" value="NZ_JACHFN010000015.1"/>
</dbReference>
<reference evidence="2 3" key="1">
    <citation type="submission" date="2020-08" db="EMBL/GenBank/DDBJ databases">
        <title>Genomic Encyclopedia of Type Strains, Phase IV (KMG-IV): sequencing the most valuable type-strain genomes for metagenomic binning, comparative biology and taxonomic classification.</title>
        <authorList>
            <person name="Goeker M."/>
        </authorList>
    </citation>
    <scope>NUCLEOTIDE SEQUENCE [LARGE SCALE GENOMIC DNA]</scope>
    <source>
        <strain evidence="2 3">DSM 101791</strain>
    </source>
</reference>
<gene>
    <name evidence="2" type="ORF">HNQ09_003240</name>
</gene>
<keyword evidence="3" id="KW-1185">Reference proteome</keyword>
<dbReference type="Gene3D" id="1.10.10.10">
    <property type="entry name" value="Winged helix-like DNA-binding domain superfamily/Winged helix DNA-binding domain"/>
    <property type="match status" value="1"/>
</dbReference>
<evidence type="ECO:0000256" key="1">
    <source>
        <dbReference type="SAM" id="MobiDB-lite"/>
    </source>
</evidence>
<dbReference type="EMBL" id="JACHFN010000015">
    <property type="protein sequence ID" value="MBB5235779.1"/>
    <property type="molecule type" value="Genomic_DNA"/>
</dbReference>
<dbReference type="Proteomes" id="UP000525389">
    <property type="component" value="Unassembled WGS sequence"/>
</dbReference>